<dbReference type="Proteomes" id="UP000295182">
    <property type="component" value="Unassembled WGS sequence"/>
</dbReference>
<dbReference type="Pfam" id="PF00805">
    <property type="entry name" value="Pentapeptide"/>
    <property type="match status" value="2"/>
</dbReference>
<dbReference type="EMBL" id="SLXH01000006">
    <property type="protein sequence ID" value="TCP19159.1"/>
    <property type="molecule type" value="Genomic_DNA"/>
</dbReference>
<keyword evidence="2" id="KW-0812">Transmembrane</keyword>
<name>A0A4R2ND39_9BURK</name>
<proteinExistence type="predicted"/>
<protein>
    <submittedName>
        <fullName evidence="3">Pentapeptide repeat protein</fullName>
    </submittedName>
</protein>
<dbReference type="PANTHER" id="PTHR47485">
    <property type="entry name" value="THYLAKOID LUMENAL 17.4 KDA PROTEIN, CHLOROPLASTIC"/>
    <property type="match status" value="1"/>
</dbReference>
<gene>
    <name evidence="3" type="ORF">EV674_1061</name>
</gene>
<dbReference type="PANTHER" id="PTHR47485:SF1">
    <property type="entry name" value="THYLAKOID LUMENAL 17.4 KDA PROTEIN, CHLOROPLASTIC"/>
    <property type="match status" value="1"/>
</dbReference>
<keyword evidence="2" id="KW-0472">Membrane</keyword>
<feature type="transmembrane region" description="Helical" evidence="2">
    <location>
        <begin position="20"/>
        <end position="41"/>
    </location>
</feature>
<keyword evidence="1" id="KW-0677">Repeat</keyword>
<organism evidence="3 4">
    <name type="scientific">Simplicispira metamorpha</name>
    <dbReference type="NCBI Taxonomy" id="80881"/>
    <lineage>
        <taxon>Bacteria</taxon>
        <taxon>Pseudomonadati</taxon>
        <taxon>Pseudomonadota</taxon>
        <taxon>Betaproteobacteria</taxon>
        <taxon>Burkholderiales</taxon>
        <taxon>Comamonadaceae</taxon>
        <taxon>Simplicispira</taxon>
    </lineage>
</organism>
<accession>A0A4R2ND39</accession>
<evidence type="ECO:0000313" key="3">
    <source>
        <dbReference type="EMBL" id="TCP19159.1"/>
    </source>
</evidence>
<evidence type="ECO:0000313" key="4">
    <source>
        <dbReference type="Proteomes" id="UP000295182"/>
    </source>
</evidence>
<sequence length="237" mass="25370">MNQIAEYLEKSPTVRVWVRINQSATIITLAVAIGAFTVAYIKFNEDRIKTDEDRISKAWDTVTKMAGKGSNGGQVNAIQILVKNGVSLDRIDLRNTYLVGANLKGASMRAANLSGANLTGANLQGSNLSGANLDGAKFYNSNLGGAMFDGASLISTRLAFAKVDISLILAKSLQNTDLTGVNFVLEDAEGNNDFGSFNDTIAEAPNADGRQRLIDQSCANSKFGAKQDRLLTRNKTT</sequence>
<dbReference type="RefSeq" id="WP_241524874.1">
    <property type="nucleotide sequence ID" value="NZ_QXNC01000004.1"/>
</dbReference>
<comment type="caution">
    <text evidence="3">The sequence shown here is derived from an EMBL/GenBank/DDBJ whole genome shotgun (WGS) entry which is preliminary data.</text>
</comment>
<evidence type="ECO:0000256" key="2">
    <source>
        <dbReference type="SAM" id="Phobius"/>
    </source>
</evidence>
<reference evidence="3 4" key="1">
    <citation type="submission" date="2019-03" db="EMBL/GenBank/DDBJ databases">
        <title>Genomic Encyclopedia of Type Strains, Phase IV (KMG-IV): sequencing the most valuable type-strain genomes for metagenomic binning, comparative biology and taxonomic classification.</title>
        <authorList>
            <person name="Goeker M."/>
        </authorList>
    </citation>
    <scope>NUCLEOTIDE SEQUENCE [LARGE SCALE GENOMIC DNA]</scope>
    <source>
        <strain evidence="3 4">DSM 1837</strain>
    </source>
</reference>
<dbReference type="AlphaFoldDB" id="A0A4R2ND39"/>
<dbReference type="SUPFAM" id="SSF141571">
    <property type="entry name" value="Pentapeptide repeat-like"/>
    <property type="match status" value="1"/>
</dbReference>
<dbReference type="Gene3D" id="2.160.20.80">
    <property type="entry name" value="E3 ubiquitin-protein ligase SopA"/>
    <property type="match status" value="1"/>
</dbReference>
<dbReference type="InterPro" id="IPR001646">
    <property type="entry name" value="5peptide_repeat"/>
</dbReference>
<evidence type="ECO:0000256" key="1">
    <source>
        <dbReference type="ARBA" id="ARBA00022737"/>
    </source>
</evidence>
<keyword evidence="4" id="KW-1185">Reference proteome</keyword>
<keyword evidence="2" id="KW-1133">Transmembrane helix</keyword>